<dbReference type="EMBL" id="JALJOQ010000232">
    <property type="protein sequence ID" value="KAK9788155.1"/>
    <property type="molecule type" value="Genomic_DNA"/>
</dbReference>
<evidence type="ECO:0000256" key="2">
    <source>
        <dbReference type="PROSITE-ProRule" id="PRU00235"/>
    </source>
</evidence>
<dbReference type="InterPro" id="IPR009091">
    <property type="entry name" value="RCC1/BLIP-II"/>
</dbReference>
<dbReference type="InterPro" id="IPR000408">
    <property type="entry name" value="Reg_chr_condens"/>
</dbReference>
<reference evidence="4 5" key="1">
    <citation type="journal article" date="2024" name="Nat. Commun.">
        <title>Phylogenomics reveals the evolutionary origins of lichenization in chlorophyte algae.</title>
        <authorList>
            <person name="Puginier C."/>
            <person name="Libourel C."/>
            <person name="Otte J."/>
            <person name="Skaloud P."/>
            <person name="Haon M."/>
            <person name="Grisel S."/>
            <person name="Petersen M."/>
            <person name="Berrin J.G."/>
            <person name="Delaux P.M."/>
            <person name="Dal Grande F."/>
            <person name="Keller J."/>
        </authorList>
    </citation>
    <scope>NUCLEOTIDE SEQUENCE [LARGE SCALE GENOMIC DNA]</scope>
    <source>
        <strain evidence="4 5">SAG 2036</strain>
    </source>
</reference>
<protein>
    <recommendedName>
        <fullName evidence="3">RCC1-like domain-containing protein</fullName>
    </recommendedName>
</protein>
<sequence>MTARFGRVAVGRYEQNAVQPSKLDALRTAGEDASTCTVVGLACGSSHSVAVLANGTVLSWGRGEDGQLGHGDAEERVWPTAIFGLQGGEVTAVFCGAEYSAAVSTSTNSVFSWGWGDFGRLGHDDCQDLFVPKSIAGLAGRSVTTLACGDTHTCAVTDSGALLSFGRNQNGQLGLGTDDDALTPTLVSALEGHRITHVACGAEHTVACCEDGKAYSFGWGRYGNLGDGHRTDRWLPTRITQLEGKRIVTTACGWRHSIVLDDQGCLHTFGWSKYGQLGHGSLADQTLPKPVMDLDGVRITLVSGGWRHTVAADDTGCLYAWGWNKFGQLGSGSTVQIETRPVLIQPKFSDGQIIALACGWRHTLVADSLGQVFGWGRGVNGQLGCGNHTNHMKPVLLECLSAGTMDADALLATASPESSFVPASDRYAVVPGRAPADTTSAAMAVPEFKKARLDSVCQDR</sequence>
<dbReference type="SUPFAM" id="SSF50985">
    <property type="entry name" value="RCC1/BLIP-II"/>
    <property type="match status" value="1"/>
</dbReference>
<dbReference type="Proteomes" id="UP001465755">
    <property type="component" value="Unassembled WGS sequence"/>
</dbReference>
<dbReference type="InterPro" id="IPR051210">
    <property type="entry name" value="Ub_ligase/GEF_domain"/>
</dbReference>
<dbReference type="PANTHER" id="PTHR22870">
    <property type="entry name" value="REGULATOR OF CHROMOSOME CONDENSATION"/>
    <property type="match status" value="1"/>
</dbReference>
<dbReference type="Gene3D" id="2.130.10.30">
    <property type="entry name" value="Regulator of chromosome condensation 1/beta-lactamase-inhibitor protein II"/>
    <property type="match status" value="2"/>
</dbReference>
<comment type="caution">
    <text evidence="4">The sequence shown here is derived from an EMBL/GenBank/DDBJ whole genome shotgun (WGS) entry which is preliminary data.</text>
</comment>
<dbReference type="InterPro" id="IPR058923">
    <property type="entry name" value="RCC1-like_dom"/>
</dbReference>
<dbReference type="Pfam" id="PF25390">
    <property type="entry name" value="WD40_RLD"/>
    <property type="match status" value="1"/>
</dbReference>
<proteinExistence type="predicted"/>
<dbReference type="Pfam" id="PF00415">
    <property type="entry name" value="RCC1"/>
    <property type="match status" value="3"/>
</dbReference>
<dbReference type="PROSITE" id="PS00626">
    <property type="entry name" value="RCC1_2"/>
    <property type="match status" value="1"/>
</dbReference>
<organism evidence="4 5">
    <name type="scientific">Symbiochloris irregularis</name>
    <dbReference type="NCBI Taxonomy" id="706552"/>
    <lineage>
        <taxon>Eukaryota</taxon>
        <taxon>Viridiplantae</taxon>
        <taxon>Chlorophyta</taxon>
        <taxon>core chlorophytes</taxon>
        <taxon>Trebouxiophyceae</taxon>
        <taxon>Trebouxiales</taxon>
        <taxon>Trebouxiaceae</taxon>
        <taxon>Symbiochloris</taxon>
    </lineage>
</organism>
<name>A0AAW1NN00_9CHLO</name>
<feature type="repeat" description="RCC1" evidence="2">
    <location>
        <begin position="55"/>
        <end position="106"/>
    </location>
</feature>
<feature type="repeat" description="RCC1" evidence="2">
    <location>
        <begin position="370"/>
        <end position="425"/>
    </location>
</feature>
<feature type="repeat" description="RCC1" evidence="2">
    <location>
        <begin position="264"/>
        <end position="315"/>
    </location>
</feature>
<dbReference type="PROSITE" id="PS50012">
    <property type="entry name" value="RCC1_3"/>
    <property type="match status" value="7"/>
</dbReference>
<feature type="repeat" description="RCC1" evidence="2">
    <location>
        <begin position="160"/>
        <end position="211"/>
    </location>
</feature>
<feature type="repeat" description="RCC1" evidence="2">
    <location>
        <begin position="316"/>
        <end position="369"/>
    </location>
</feature>
<accession>A0AAW1NN00</accession>
<feature type="repeat" description="RCC1" evidence="2">
    <location>
        <begin position="212"/>
        <end position="263"/>
    </location>
</feature>
<evidence type="ECO:0000259" key="3">
    <source>
        <dbReference type="Pfam" id="PF25390"/>
    </source>
</evidence>
<dbReference type="AlphaFoldDB" id="A0AAW1NN00"/>
<evidence type="ECO:0000313" key="5">
    <source>
        <dbReference type="Proteomes" id="UP001465755"/>
    </source>
</evidence>
<evidence type="ECO:0000256" key="1">
    <source>
        <dbReference type="ARBA" id="ARBA00022737"/>
    </source>
</evidence>
<dbReference type="PRINTS" id="PR00633">
    <property type="entry name" value="RCCNDNSATION"/>
</dbReference>
<evidence type="ECO:0000313" key="4">
    <source>
        <dbReference type="EMBL" id="KAK9788155.1"/>
    </source>
</evidence>
<feature type="repeat" description="RCC1" evidence="2">
    <location>
        <begin position="108"/>
        <end position="159"/>
    </location>
</feature>
<keyword evidence="1" id="KW-0677">Repeat</keyword>
<dbReference type="PANTHER" id="PTHR22870:SF360">
    <property type="entry name" value="ULTRAVIOLET-B RECEPTOR UVR8"/>
    <property type="match status" value="1"/>
</dbReference>
<keyword evidence="5" id="KW-1185">Reference proteome</keyword>
<feature type="domain" description="RCC1-like" evidence="3">
    <location>
        <begin position="19"/>
        <end position="253"/>
    </location>
</feature>
<gene>
    <name evidence="4" type="ORF">WJX73_000527</name>
</gene>